<name>A0A974BKT7_SEDHY</name>
<comment type="caution">
    <text evidence="4">The sequence shown here is derived from an EMBL/GenBank/DDBJ whole genome shotgun (WGS) entry which is preliminary data.</text>
</comment>
<reference evidence="4" key="1">
    <citation type="submission" date="2020-07" db="EMBL/GenBank/DDBJ databases">
        <title>Genomic analysis of a strain of Sedimentibacter Hydroxybenzoicus DSM7310.</title>
        <authorList>
            <person name="Ma S."/>
        </authorList>
    </citation>
    <scope>NUCLEOTIDE SEQUENCE</scope>
    <source>
        <strain evidence="4">DSM 7310</strain>
    </source>
</reference>
<evidence type="ECO:0000259" key="3">
    <source>
        <dbReference type="PROSITE" id="PS50977"/>
    </source>
</evidence>
<evidence type="ECO:0000313" key="5">
    <source>
        <dbReference type="Proteomes" id="UP000611629"/>
    </source>
</evidence>
<dbReference type="Pfam" id="PF00440">
    <property type="entry name" value="TetR_N"/>
    <property type="match status" value="1"/>
</dbReference>
<accession>A0A974BKT7</accession>
<dbReference type="AlphaFoldDB" id="A0A974BKT7"/>
<proteinExistence type="predicted"/>
<dbReference type="PRINTS" id="PR00455">
    <property type="entry name" value="HTHTETR"/>
</dbReference>
<dbReference type="InterPro" id="IPR050624">
    <property type="entry name" value="HTH-type_Tx_Regulator"/>
</dbReference>
<organism evidence="4 5">
    <name type="scientific">Sedimentibacter hydroxybenzoicus DSM 7310</name>
    <dbReference type="NCBI Taxonomy" id="1123245"/>
    <lineage>
        <taxon>Bacteria</taxon>
        <taxon>Bacillati</taxon>
        <taxon>Bacillota</taxon>
        <taxon>Tissierellia</taxon>
        <taxon>Sedimentibacter</taxon>
    </lineage>
</organism>
<dbReference type="PROSITE" id="PS50977">
    <property type="entry name" value="HTH_TETR_2"/>
    <property type="match status" value="1"/>
</dbReference>
<dbReference type="GO" id="GO:0003677">
    <property type="term" value="F:DNA binding"/>
    <property type="evidence" value="ECO:0007669"/>
    <property type="project" value="UniProtKB-UniRule"/>
</dbReference>
<dbReference type="PANTHER" id="PTHR43479:SF21">
    <property type="entry name" value="TRANSCRIPTIONAL REGULATOR, TETR FAMILY"/>
    <property type="match status" value="1"/>
</dbReference>
<keyword evidence="5" id="KW-1185">Reference proteome</keyword>
<keyword evidence="1 2" id="KW-0238">DNA-binding</keyword>
<dbReference type="PANTHER" id="PTHR43479">
    <property type="entry name" value="ACREF/ENVCD OPERON REPRESSOR-RELATED"/>
    <property type="match status" value="1"/>
</dbReference>
<dbReference type="InterPro" id="IPR009057">
    <property type="entry name" value="Homeodomain-like_sf"/>
</dbReference>
<dbReference type="Gene3D" id="1.10.357.10">
    <property type="entry name" value="Tetracycline Repressor, domain 2"/>
    <property type="match status" value="1"/>
</dbReference>
<gene>
    <name evidence="4" type="ORF">HZF24_13530</name>
</gene>
<protein>
    <submittedName>
        <fullName evidence="4">TetR/AcrR family transcriptional regulator</fullName>
    </submittedName>
</protein>
<evidence type="ECO:0000256" key="1">
    <source>
        <dbReference type="ARBA" id="ARBA00023125"/>
    </source>
</evidence>
<dbReference type="InterPro" id="IPR001647">
    <property type="entry name" value="HTH_TetR"/>
</dbReference>
<evidence type="ECO:0000313" key="4">
    <source>
        <dbReference type="EMBL" id="NYB75164.1"/>
    </source>
</evidence>
<feature type="domain" description="HTH tetR-type" evidence="3">
    <location>
        <begin position="9"/>
        <end position="69"/>
    </location>
</feature>
<dbReference type="Proteomes" id="UP000611629">
    <property type="component" value="Unassembled WGS sequence"/>
</dbReference>
<dbReference type="EMBL" id="JACBNQ010000018">
    <property type="protein sequence ID" value="NYB75164.1"/>
    <property type="molecule type" value="Genomic_DNA"/>
</dbReference>
<dbReference type="SUPFAM" id="SSF46689">
    <property type="entry name" value="Homeodomain-like"/>
    <property type="match status" value="1"/>
</dbReference>
<feature type="DNA-binding region" description="H-T-H motif" evidence="2">
    <location>
        <begin position="32"/>
        <end position="51"/>
    </location>
</feature>
<sequence>MNGYEKRTQIKKEAIINSARKLFIKHGVTDVSISEIAAKANVSQVSIYNYFGDKISLAKEVLISYIDILVNEYDEILEDNISFEEKLKIIITKKHDAITNSGKTFFSSDAWQDKALKDIYTEAANLKIKAIFTKFIQNGKSEGYINENIPDDAILSFMTASSYITQQPNYIGTGDDYKLGIIKLFLYGLVGKEK</sequence>
<evidence type="ECO:0000256" key="2">
    <source>
        <dbReference type="PROSITE-ProRule" id="PRU00335"/>
    </source>
</evidence>